<evidence type="ECO:0000256" key="1">
    <source>
        <dbReference type="SAM" id="MobiDB-lite"/>
    </source>
</evidence>
<dbReference type="RefSeq" id="WP_106646071.1">
    <property type="nucleotide sequence ID" value="NZ_BMGO01000002.1"/>
</dbReference>
<reference evidence="2 3" key="1">
    <citation type="submission" date="2017-12" db="EMBL/GenBank/DDBJ databases">
        <title>Kangiella profundi FT102 completed genome.</title>
        <authorList>
            <person name="Xu J."/>
            <person name="Wang J."/>
            <person name="Lu Y."/>
        </authorList>
    </citation>
    <scope>NUCLEOTIDE SEQUENCE [LARGE SCALE GENOMIC DNA]</scope>
    <source>
        <strain evidence="2 3">FT102</strain>
    </source>
</reference>
<organism evidence="2 3">
    <name type="scientific">Kangiella profundi</name>
    <dbReference type="NCBI Taxonomy" id="1561924"/>
    <lineage>
        <taxon>Bacteria</taxon>
        <taxon>Pseudomonadati</taxon>
        <taxon>Pseudomonadota</taxon>
        <taxon>Gammaproteobacteria</taxon>
        <taxon>Kangiellales</taxon>
        <taxon>Kangiellaceae</taxon>
        <taxon>Kangiella</taxon>
    </lineage>
</organism>
<name>A0A2K9AP52_9GAMM</name>
<keyword evidence="3" id="KW-1185">Reference proteome</keyword>
<dbReference type="Proteomes" id="UP000232693">
    <property type="component" value="Chromosome"/>
</dbReference>
<accession>A0A2K9AP52</accession>
<sequence length="328" mass="37130">MKKILILLVSLLLVISIVYFALQEQTITQNSNEVLLEPSQSTQGIPDESVSDINTDSEVEQPLPKDNKVASKPFSLRRCIESVDKKYPGKSIELYIVTSKVYADGEIAAGRSPYQTMPTASLKSLAAADDVDALFVLGQETMWLATTGLMINEHSDVPKLSSEEKSAILKNHELDFELLEEGEEYLFRAAVLGKLGGLGEFSSLTSMGFTRLSKSDAEDERVKKLIAKVMAYSDLTREIHREDGYLQEIMGGQLESIERRVLQPFVELEDFESFKQDIQKIADSEFELLYQRWKERRNYYGLPVHPKIITDELTDYSEEMEACYKKAD</sequence>
<protein>
    <submittedName>
        <fullName evidence="2">Uncharacterized protein</fullName>
    </submittedName>
</protein>
<dbReference type="EMBL" id="CP025120">
    <property type="protein sequence ID" value="AUD78193.1"/>
    <property type="molecule type" value="Genomic_DNA"/>
</dbReference>
<dbReference type="OrthoDB" id="9828132at2"/>
<gene>
    <name evidence="2" type="ORF">CW740_02630</name>
</gene>
<dbReference type="KEGG" id="kpd:CW740_02630"/>
<feature type="region of interest" description="Disordered" evidence="1">
    <location>
        <begin position="38"/>
        <end position="68"/>
    </location>
</feature>
<proteinExistence type="predicted"/>
<evidence type="ECO:0000313" key="3">
    <source>
        <dbReference type="Proteomes" id="UP000232693"/>
    </source>
</evidence>
<evidence type="ECO:0000313" key="2">
    <source>
        <dbReference type="EMBL" id="AUD78193.1"/>
    </source>
</evidence>
<dbReference type="AlphaFoldDB" id="A0A2K9AP52"/>